<keyword evidence="2" id="KW-1185">Reference proteome</keyword>
<comment type="caution">
    <text evidence="1">The sequence shown here is derived from an EMBL/GenBank/DDBJ whole genome shotgun (WGS) entry which is preliminary data.</text>
</comment>
<organism evidence="1 2">
    <name type="scientific">Chitinophaga pinensis</name>
    <dbReference type="NCBI Taxonomy" id="79329"/>
    <lineage>
        <taxon>Bacteria</taxon>
        <taxon>Pseudomonadati</taxon>
        <taxon>Bacteroidota</taxon>
        <taxon>Chitinophagia</taxon>
        <taxon>Chitinophagales</taxon>
        <taxon>Chitinophagaceae</taxon>
        <taxon>Chitinophaga</taxon>
    </lineage>
</organism>
<evidence type="ECO:0000313" key="2">
    <source>
        <dbReference type="Proteomes" id="UP000318815"/>
    </source>
</evidence>
<dbReference type="RefSeq" id="WP_146308188.1">
    <property type="nucleotide sequence ID" value="NZ_VOHS01000066.1"/>
</dbReference>
<gene>
    <name evidence="1" type="ORF">FEF09_28215</name>
</gene>
<accession>A0A5C6LKH1</accession>
<evidence type="ECO:0000313" key="1">
    <source>
        <dbReference type="EMBL" id="TWV92747.1"/>
    </source>
</evidence>
<reference evidence="1 2" key="1">
    <citation type="submission" date="2019-08" db="EMBL/GenBank/DDBJ databases">
        <title>Whole genome sequencing of chitin degrading bacteria Chitinophaga pinensis YS16.</title>
        <authorList>
            <person name="Singh R.P."/>
            <person name="Manchanda G."/>
            <person name="Maurya I.K."/>
            <person name="Joshi N.K."/>
            <person name="Srivastava A.K."/>
        </authorList>
    </citation>
    <scope>NUCLEOTIDE SEQUENCE [LARGE SCALE GENOMIC DNA]</scope>
    <source>
        <strain evidence="1 2">YS-16</strain>
    </source>
</reference>
<dbReference type="AlphaFoldDB" id="A0A5C6LKH1"/>
<proteinExistence type="predicted"/>
<dbReference type="EMBL" id="VOHS01000066">
    <property type="protein sequence ID" value="TWV92747.1"/>
    <property type="molecule type" value="Genomic_DNA"/>
</dbReference>
<dbReference type="Proteomes" id="UP000318815">
    <property type="component" value="Unassembled WGS sequence"/>
</dbReference>
<name>A0A5C6LKH1_9BACT</name>
<protein>
    <submittedName>
        <fullName evidence="1">Uncharacterized protein</fullName>
    </submittedName>
</protein>
<sequence length="74" mass="8676">MLYLADSATQHYLAAIEHLNQCHDQATAEVRSEQDKAVKQMEVAYKAREKEQELKLKNQNIMFLQRQTQAQKKN</sequence>